<dbReference type="RefSeq" id="WP_002710049.1">
    <property type="nucleotide sequence ID" value="NZ_JH651384.1"/>
</dbReference>
<dbReference type="InterPro" id="IPR018639">
    <property type="entry name" value="DUF2062"/>
</dbReference>
<evidence type="ECO:0000259" key="3">
    <source>
        <dbReference type="Pfam" id="PF09835"/>
    </source>
</evidence>
<evidence type="ECO:0000256" key="2">
    <source>
        <dbReference type="SAM" id="Phobius"/>
    </source>
</evidence>
<reference evidence="5" key="1">
    <citation type="journal article" date="2011" name="Stand. Genomic Sci.">
        <title>Genome sequence of the filamentous, gliding Thiothrix nivea neotype strain (JP2(T)).</title>
        <authorList>
            <person name="Lapidus A."/>
            <person name="Nolan M."/>
            <person name="Lucas S."/>
            <person name="Glavina Del Rio T."/>
            <person name="Tice H."/>
            <person name="Cheng J.F."/>
            <person name="Tapia R."/>
            <person name="Han C."/>
            <person name="Goodwin L."/>
            <person name="Pitluck S."/>
            <person name="Liolios K."/>
            <person name="Pagani I."/>
            <person name="Ivanova N."/>
            <person name="Huntemann M."/>
            <person name="Mavromatis K."/>
            <person name="Mikhailova N."/>
            <person name="Pati A."/>
            <person name="Chen A."/>
            <person name="Palaniappan K."/>
            <person name="Land M."/>
            <person name="Brambilla E.M."/>
            <person name="Rohde M."/>
            <person name="Abt B."/>
            <person name="Verbarg S."/>
            <person name="Goker M."/>
            <person name="Bristow J."/>
            <person name="Eisen J.A."/>
            <person name="Markowitz V."/>
            <person name="Hugenholtz P."/>
            <person name="Kyrpides N.C."/>
            <person name="Klenk H.P."/>
            <person name="Woyke T."/>
        </authorList>
    </citation>
    <scope>NUCLEOTIDE SEQUENCE [LARGE SCALE GENOMIC DNA]</scope>
    <source>
        <strain evidence="5">ATCC 35100 / DSM 5205 / JP2</strain>
    </source>
</reference>
<name>A0A656HJD3_THINJ</name>
<gene>
    <name evidence="4" type="ORF">Thini_3660</name>
</gene>
<evidence type="ECO:0000313" key="4">
    <source>
        <dbReference type="EMBL" id="EIJ36164.1"/>
    </source>
</evidence>
<proteinExistence type="predicted"/>
<feature type="transmembrane region" description="Helical" evidence="2">
    <location>
        <begin position="77"/>
        <end position="98"/>
    </location>
</feature>
<evidence type="ECO:0000313" key="5">
    <source>
        <dbReference type="Proteomes" id="UP000005317"/>
    </source>
</evidence>
<accession>A0A656HJD3</accession>
<keyword evidence="2" id="KW-0812">Transmembrane</keyword>
<feature type="transmembrane region" description="Helical" evidence="2">
    <location>
        <begin position="44"/>
        <end position="70"/>
    </location>
</feature>
<keyword evidence="5" id="KW-1185">Reference proteome</keyword>
<dbReference type="Pfam" id="PF09835">
    <property type="entry name" value="DUF2062"/>
    <property type="match status" value="1"/>
</dbReference>
<organism evidence="4 5">
    <name type="scientific">Thiothrix nivea (strain ATCC 35100 / DSM 5205 / JP2)</name>
    <dbReference type="NCBI Taxonomy" id="870187"/>
    <lineage>
        <taxon>Bacteria</taxon>
        <taxon>Pseudomonadati</taxon>
        <taxon>Pseudomonadota</taxon>
        <taxon>Gammaproteobacteria</taxon>
        <taxon>Thiotrichales</taxon>
        <taxon>Thiotrichaceae</taxon>
        <taxon>Thiothrix</taxon>
    </lineage>
</organism>
<dbReference type="EMBL" id="JH651384">
    <property type="protein sequence ID" value="EIJ36164.1"/>
    <property type="molecule type" value="Genomic_DNA"/>
</dbReference>
<dbReference type="PANTHER" id="PTHR40547:SF1">
    <property type="entry name" value="SLL0298 PROTEIN"/>
    <property type="match status" value="1"/>
</dbReference>
<feature type="compositionally biased region" description="Basic residues" evidence="1">
    <location>
        <begin position="170"/>
        <end position="179"/>
    </location>
</feature>
<feature type="region of interest" description="Disordered" evidence="1">
    <location>
        <begin position="170"/>
        <end position="196"/>
    </location>
</feature>
<sequence length="196" mass="22757">MPRKFFRKWAPDPGKLKQHKHLQFLGDTLDMPCLWHLNRRSVSAAFAIGLFCMWLPIPFQSLLAALLAVVFRANLPLSVVLVFITNPITMPPMLYFAYELGAAIVGKPPNDFNFHASLDWLMNGLVLIWKPFLLGIFLMAIISSIAGYYGIHLLWRMHVLQHWKNRRERRLQARQHKTTQPKQQTKAPYDPDQPEE</sequence>
<feature type="domain" description="DUF2062" evidence="3">
    <location>
        <begin position="23"/>
        <end position="164"/>
    </location>
</feature>
<dbReference type="AlphaFoldDB" id="A0A656HJD3"/>
<feature type="transmembrane region" description="Helical" evidence="2">
    <location>
        <begin position="132"/>
        <end position="155"/>
    </location>
</feature>
<evidence type="ECO:0000256" key="1">
    <source>
        <dbReference type="SAM" id="MobiDB-lite"/>
    </source>
</evidence>
<dbReference type="PANTHER" id="PTHR40547">
    <property type="entry name" value="SLL0298 PROTEIN"/>
    <property type="match status" value="1"/>
</dbReference>
<protein>
    <recommendedName>
        <fullName evidence="3">DUF2062 domain-containing protein</fullName>
    </recommendedName>
</protein>
<keyword evidence="2" id="KW-1133">Transmembrane helix</keyword>
<dbReference type="OrthoDB" id="9786029at2"/>
<keyword evidence="2" id="KW-0472">Membrane</keyword>
<dbReference type="Proteomes" id="UP000005317">
    <property type="component" value="Unassembled WGS sequence"/>
</dbReference>